<dbReference type="AlphaFoldDB" id="A0A843XJX3"/>
<proteinExistence type="predicted"/>
<evidence type="ECO:0000313" key="2">
    <source>
        <dbReference type="EMBL" id="MQM19493.1"/>
    </source>
</evidence>
<sequence length="144" mass="16354">MVELRCGRRMETEEISSASGARVDTSRGRTPEWLEAPAPPALPPPQIREFHNPAKVKIGSSYMRVLRFCSIPTAGKDIYRRESHFRCALIDSLQDLPKYSQKIAQLKVPPPKRGEVEEEQKSRTVEPREAKESNIGKQRSRRAA</sequence>
<comment type="caution">
    <text evidence="2">The sequence shown here is derived from an EMBL/GenBank/DDBJ whole genome shotgun (WGS) entry which is preliminary data.</text>
</comment>
<name>A0A843XJX3_COLES</name>
<reference evidence="2" key="1">
    <citation type="submission" date="2017-07" db="EMBL/GenBank/DDBJ databases">
        <title>Taro Niue Genome Assembly and Annotation.</title>
        <authorList>
            <person name="Atibalentja N."/>
            <person name="Keating K."/>
            <person name="Fields C.J."/>
        </authorList>
    </citation>
    <scope>NUCLEOTIDE SEQUENCE</scope>
    <source>
        <strain evidence="2">Niue_2</strain>
        <tissue evidence="2">Leaf</tissue>
    </source>
</reference>
<gene>
    <name evidence="2" type="ORF">Taro_052498</name>
</gene>
<keyword evidence="3" id="KW-1185">Reference proteome</keyword>
<dbReference type="EMBL" id="NMUH01008954">
    <property type="protein sequence ID" value="MQM19493.1"/>
    <property type="molecule type" value="Genomic_DNA"/>
</dbReference>
<feature type="compositionally biased region" description="Basic and acidic residues" evidence="1">
    <location>
        <begin position="1"/>
        <end position="12"/>
    </location>
</feature>
<feature type="compositionally biased region" description="Pro residues" evidence="1">
    <location>
        <begin position="37"/>
        <end position="46"/>
    </location>
</feature>
<organism evidence="2 3">
    <name type="scientific">Colocasia esculenta</name>
    <name type="common">Wild taro</name>
    <name type="synonym">Arum esculentum</name>
    <dbReference type="NCBI Taxonomy" id="4460"/>
    <lineage>
        <taxon>Eukaryota</taxon>
        <taxon>Viridiplantae</taxon>
        <taxon>Streptophyta</taxon>
        <taxon>Embryophyta</taxon>
        <taxon>Tracheophyta</taxon>
        <taxon>Spermatophyta</taxon>
        <taxon>Magnoliopsida</taxon>
        <taxon>Liliopsida</taxon>
        <taxon>Araceae</taxon>
        <taxon>Aroideae</taxon>
        <taxon>Colocasieae</taxon>
        <taxon>Colocasia</taxon>
    </lineage>
</organism>
<accession>A0A843XJX3</accession>
<evidence type="ECO:0000256" key="1">
    <source>
        <dbReference type="SAM" id="MobiDB-lite"/>
    </source>
</evidence>
<feature type="region of interest" description="Disordered" evidence="1">
    <location>
        <begin position="1"/>
        <end position="48"/>
    </location>
</feature>
<evidence type="ECO:0000313" key="3">
    <source>
        <dbReference type="Proteomes" id="UP000652761"/>
    </source>
</evidence>
<feature type="compositionally biased region" description="Basic and acidic residues" evidence="1">
    <location>
        <begin position="112"/>
        <end position="134"/>
    </location>
</feature>
<feature type="region of interest" description="Disordered" evidence="1">
    <location>
        <begin position="105"/>
        <end position="144"/>
    </location>
</feature>
<protein>
    <submittedName>
        <fullName evidence="2">Uncharacterized protein</fullName>
    </submittedName>
</protein>
<dbReference type="Proteomes" id="UP000652761">
    <property type="component" value="Unassembled WGS sequence"/>
</dbReference>